<dbReference type="PANTHER" id="PTHR37944">
    <property type="entry name" value="PORIN B"/>
    <property type="match status" value="1"/>
</dbReference>
<comment type="similarity">
    <text evidence="1 2">Belongs to the OprB family.</text>
</comment>
<evidence type="ECO:0000256" key="1">
    <source>
        <dbReference type="ARBA" id="ARBA00008769"/>
    </source>
</evidence>
<dbReference type="InterPro" id="IPR052932">
    <property type="entry name" value="OprB_Porin"/>
</dbReference>
<reference evidence="4" key="1">
    <citation type="journal article" date="2020" name="Int. J. Syst. Evol. Microbiol.">
        <title>Alteromonas alba sp. nov., a marine bacterium isolated from the seawater of the West Pacific Ocean.</title>
        <authorList>
            <person name="Sun C."/>
            <person name="Wu Y.-H."/>
            <person name="Xamxidin M."/>
            <person name="Cheng H."/>
            <person name="Xu X.-W."/>
        </authorList>
    </citation>
    <scope>NUCLEOTIDE SEQUENCE [LARGE SCALE GENOMIC DNA]</scope>
    <source>
        <strain evidence="4">190</strain>
    </source>
</reference>
<sequence length="442" mass="48910">MRLKNIDLSRSLPRAGLAKSICGAISAGLLAWGIALPTQAADTRYVDWLASYTGEAAANVEGGKQRGSAYAGQLFVGADINMDKAAGWDNTRIHVAFTNRHGQNLAQNYIGNSTSVQEIYGGQNSRLARFTIETSFLDGQLQLEAGRTVANISFLGSELCQYFQTNSACGNPTFVFRTSNFTWWPVSSWGGHAKFWFNDKVYFHAGVYEENTAHQRAGDHGFDWRIADSTGVVVPVTLGYKTSWDNDDYPRRYEVGGWYDGADYADPSRDAEGNLAAVSGENYATQNGRSGVFARFEQTVLRPDLNSRRRVTLFGAVLTGIEGELTQDYYLKAGFVKHGTFAGRDTDTIGFVITRQDYSDEALEDQALLRQLNGGNGLPAGYQLMMELSYGLQFGDHIRVQPNIHYIVNPDQFNDRGRVEDLDNAWVAGLRFDVDLAGLLWD</sequence>
<proteinExistence type="inferred from homology"/>
<dbReference type="Gene3D" id="2.40.160.180">
    <property type="entry name" value="Carbohydrate-selective porin OprB"/>
    <property type="match status" value="1"/>
</dbReference>
<dbReference type="GO" id="GO:0016020">
    <property type="term" value="C:membrane"/>
    <property type="evidence" value="ECO:0007669"/>
    <property type="project" value="InterPro"/>
</dbReference>
<dbReference type="AlphaFoldDB" id="A0A2S9VGW9"/>
<dbReference type="RefSeq" id="WP_105932772.1">
    <property type="nucleotide sequence ID" value="NZ_PVNP01000003.1"/>
</dbReference>
<keyword evidence="4" id="KW-1185">Reference proteome</keyword>
<dbReference type="PANTHER" id="PTHR37944:SF1">
    <property type="entry name" value="PORIN B"/>
    <property type="match status" value="1"/>
</dbReference>
<organism evidence="3 4">
    <name type="scientific">Alteromonas alba</name>
    <dbReference type="NCBI Taxonomy" id="2079529"/>
    <lineage>
        <taxon>Bacteria</taxon>
        <taxon>Pseudomonadati</taxon>
        <taxon>Pseudomonadota</taxon>
        <taxon>Gammaproteobacteria</taxon>
        <taxon>Alteromonadales</taxon>
        <taxon>Alteromonadaceae</taxon>
        <taxon>Alteromonas/Salinimonas group</taxon>
        <taxon>Alteromonas</taxon>
    </lineage>
</organism>
<dbReference type="EMBL" id="PVNP01000003">
    <property type="protein sequence ID" value="PRO75555.1"/>
    <property type="molecule type" value="Genomic_DNA"/>
</dbReference>
<gene>
    <name evidence="3" type="ORF">C6Y40_00180</name>
</gene>
<evidence type="ECO:0000313" key="3">
    <source>
        <dbReference type="EMBL" id="PRO75555.1"/>
    </source>
</evidence>
<dbReference type="GO" id="GO:0008643">
    <property type="term" value="P:carbohydrate transport"/>
    <property type="evidence" value="ECO:0007669"/>
    <property type="project" value="InterPro"/>
</dbReference>
<dbReference type="Pfam" id="PF04966">
    <property type="entry name" value="OprB"/>
    <property type="match status" value="1"/>
</dbReference>
<accession>A0A2S9VGW9</accession>
<evidence type="ECO:0000313" key="4">
    <source>
        <dbReference type="Proteomes" id="UP000238949"/>
    </source>
</evidence>
<dbReference type="OrthoDB" id="177316at2"/>
<comment type="caution">
    <text evidence="3">The sequence shown here is derived from an EMBL/GenBank/DDBJ whole genome shotgun (WGS) entry which is preliminary data.</text>
</comment>
<protein>
    <submittedName>
        <fullName evidence="3">Carbohydrate porin</fullName>
    </submittedName>
</protein>
<dbReference type="InterPro" id="IPR007049">
    <property type="entry name" value="Carb-sel_porin_OprB"/>
</dbReference>
<dbReference type="Proteomes" id="UP000238949">
    <property type="component" value="Unassembled WGS sequence"/>
</dbReference>
<dbReference type="InterPro" id="IPR038673">
    <property type="entry name" value="OprB_sf"/>
</dbReference>
<evidence type="ECO:0000256" key="2">
    <source>
        <dbReference type="RuleBase" id="RU363072"/>
    </source>
</evidence>
<name>A0A2S9VGW9_9ALTE</name>
<dbReference type="GO" id="GO:0015288">
    <property type="term" value="F:porin activity"/>
    <property type="evidence" value="ECO:0007669"/>
    <property type="project" value="InterPro"/>
</dbReference>